<evidence type="ECO:0000313" key="2">
    <source>
        <dbReference type="Proteomes" id="UP001439008"/>
    </source>
</evidence>
<gene>
    <name evidence="1" type="ORF">MHBO_001833</name>
</gene>
<dbReference type="Proteomes" id="UP001439008">
    <property type="component" value="Unassembled WGS sequence"/>
</dbReference>
<comment type="caution">
    <text evidence="1">The sequence shown here is derived from an EMBL/GenBank/DDBJ whole genome shotgun (WGS) entry which is preliminary data.</text>
</comment>
<dbReference type="EMBL" id="JBDODL010000518">
    <property type="protein sequence ID" value="MES1920117.1"/>
    <property type="molecule type" value="Genomic_DNA"/>
</dbReference>
<evidence type="ECO:0000313" key="1">
    <source>
        <dbReference type="EMBL" id="MES1920117.1"/>
    </source>
</evidence>
<keyword evidence="2" id="KW-1185">Reference proteome</keyword>
<name>A0ABV2AKB2_9EUKA</name>
<reference evidence="1 2" key="1">
    <citation type="journal article" date="2024" name="BMC Biol.">
        <title>Comparative genomics of Ascetosporea gives new insight into the evolutionary basis for animal parasitism in Rhizaria.</title>
        <authorList>
            <person name="Hiltunen Thoren M."/>
            <person name="Onut-Brannstrom I."/>
            <person name="Alfjorden A."/>
            <person name="Peckova H."/>
            <person name="Swords F."/>
            <person name="Hooper C."/>
            <person name="Holzer A.S."/>
            <person name="Bass D."/>
            <person name="Burki F."/>
        </authorList>
    </citation>
    <scope>NUCLEOTIDE SEQUENCE [LARGE SCALE GENOMIC DNA]</scope>
    <source>
        <strain evidence="1">20-A016</strain>
    </source>
</reference>
<proteinExistence type="predicted"/>
<organism evidence="1 2">
    <name type="scientific">Bonamia ostreae</name>
    <dbReference type="NCBI Taxonomy" id="126728"/>
    <lineage>
        <taxon>Eukaryota</taxon>
        <taxon>Sar</taxon>
        <taxon>Rhizaria</taxon>
        <taxon>Endomyxa</taxon>
        <taxon>Ascetosporea</taxon>
        <taxon>Haplosporida</taxon>
        <taxon>Bonamia</taxon>
    </lineage>
</organism>
<sequence length="192" mass="22208">MKKDLETILPGSRSPRKKNLTCHFCEHPSHRYGRKSTSMQITCQLSNCYRVYCSTKGCVTKLIKYFPSYKCFWNIKTAINEKKLKFICPHCIDPKICTGRQCAKKNKAKKVFLGIKNVFWEKNGNGRNLNTKADAVSKQTNNVKDQIENKTVRKKNFELIYSAVDTKMKKNTQFRSLPKNVLDSIRPPASNY</sequence>
<accession>A0ABV2AKB2</accession>
<protein>
    <recommendedName>
        <fullName evidence="3">Zinc-finger domain-containing protein</fullName>
    </recommendedName>
</protein>
<evidence type="ECO:0008006" key="3">
    <source>
        <dbReference type="Google" id="ProtNLM"/>
    </source>
</evidence>